<keyword evidence="2" id="KW-1185">Reference proteome</keyword>
<protein>
    <submittedName>
        <fullName evidence="1">Uncharacterized protein</fullName>
    </submittedName>
</protein>
<proteinExistence type="predicted"/>
<gene>
    <name evidence="1" type="ORF">OPR82_08035</name>
</gene>
<dbReference type="RefSeq" id="WP_265984185.1">
    <property type="nucleotide sequence ID" value="NZ_JAPHAV010000002.1"/>
</dbReference>
<comment type="caution">
    <text evidence="1">The sequence shown here is derived from an EMBL/GenBank/DDBJ whole genome shotgun (WGS) entry which is preliminary data.</text>
</comment>
<organism evidence="1 2">
    <name type="scientific">Ochrobactrum chromiisoli</name>
    <dbReference type="NCBI Taxonomy" id="2993941"/>
    <lineage>
        <taxon>Bacteria</taxon>
        <taxon>Pseudomonadati</taxon>
        <taxon>Pseudomonadota</taxon>
        <taxon>Alphaproteobacteria</taxon>
        <taxon>Hyphomicrobiales</taxon>
        <taxon>Brucellaceae</taxon>
        <taxon>Brucella/Ochrobactrum group</taxon>
        <taxon>Ochrobactrum</taxon>
    </lineage>
</organism>
<evidence type="ECO:0000313" key="1">
    <source>
        <dbReference type="EMBL" id="MCX2696722.1"/>
    </source>
</evidence>
<sequence>MTDAKAKWQQEIEVATGPNSVVAQLLNARMFDLEVIVLAQAAKIEELETRLSRVPSQLQKRISEEMRLMRRSGRLKAL</sequence>
<dbReference type="EMBL" id="JAPHAV010000002">
    <property type="protein sequence ID" value="MCX2696722.1"/>
    <property type="molecule type" value="Genomic_DNA"/>
</dbReference>
<reference evidence="1 2" key="1">
    <citation type="submission" date="2022-11" db="EMBL/GenBank/DDBJ databases">
        <title>Brucella sp. YY2X, whole genome shotgun sequencing project.</title>
        <authorList>
            <person name="Yang Y."/>
        </authorList>
    </citation>
    <scope>NUCLEOTIDE SEQUENCE [LARGE SCALE GENOMIC DNA]</scope>
    <source>
        <strain evidence="1 2">YY2X</strain>
    </source>
</reference>
<name>A0ABT3QMA3_9HYPH</name>
<dbReference type="Proteomes" id="UP001301216">
    <property type="component" value="Unassembled WGS sequence"/>
</dbReference>
<evidence type="ECO:0000313" key="2">
    <source>
        <dbReference type="Proteomes" id="UP001301216"/>
    </source>
</evidence>
<accession>A0ABT3QMA3</accession>